<organism evidence="1 2">
    <name type="scientific">Paralcaligenes ureilyticus</name>
    <dbReference type="NCBI Taxonomy" id="627131"/>
    <lineage>
        <taxon>Bacteria</taxon>
        <taxon>Pseudomonadati</taxon>
        <taxon>Pseudomonadota</taxon>
        <taxon>Betaproteobacteria</taxon>
        <taxon>Burkholderiales</taxon>
        <taxon>Alcaligenaceae</taxon>
        <taxon>Paralcaligenes</taxon>
    </lineage>
</organism>
<dbReference type="AlphaFoldDB" id="A0A4R3MB26"/>
<evidence type="ECO:0000313" key="1">
    <source>
        <dbReference type="EMBL" id="TCT10824.1"/>
    </source>
</evidence>
<comment type="caution">
    <text evidence="1">The sequence shown here is derived from an EMBL/GenBank/DDBJ whole genome shotgun (WGS) entry which is preliminary data.</text>
</comment>
<dbReference type="OrthoDB" id="1442157at2"/>
<name>A0A4R3MB26_9BURK</name>
<dbReference type="RefSeq" id="WP_132579265.1">
    <property type="nucleotide sequence ID" value="NZ_SMAJ01000001.1"/>
</dbReference>
<gene>
    <name evidence="1" type="ORF">EDC26_10143</name>
</gene>
<reference evidence="1 2" key="1">
    <citation type="submission" date="2019-03" db="EMBL/GenBank/DDBJ databases">
        <title>Genomic Encyclopedia of Type Strains, Phase IV (KMG-IV): sequencing the most valuable type-strain genomes for metagenomic binning, comparative biology and taxonomic classification.</title>
        <authorList>
            <person name="Goeker M."/>
        </authorList>
    </citation>
    <scope>NUCLEOTIDE SEQUENCE [LARGE SCALE GENOMIC DNA]</scope>
    <source>
        <strain evidence="1 2">DSM 24591</strain>
    </source>
</reference>
<dbReference type="Proteomes" id="UP000295525">
    <property type="component" value="Unassembled WGS sequence"/>
</dbReference>
<keyword evidence="2" id="KW-1185">Reference proteome</keyword>
<evidence type="ECO:0008006" key="3">
    <source>
        <dbReference type="Google" id="ProtNLM"/>
    </source>
</evidence>
<dbReference type="EMBL" id="SMAJ01000001">
    <property type="protein sequence ID" value="TCT10824.1"/>
    <property type="molecule type" value="Genomic_DNA"/>
</dbReference>
<accession>A0A4R3MB26</accession>
<protein>
    <recommendedName>
        <fullName evidence="3">Apea-like HEPN domain-containing protein</fullName>
    </recommendedName>
</protein>
<evidence type="ECO:0000313" key="2">
    <source>
        <dbReference type="Proteomes" id="UP000295525"/>
    </source>
</evidence>
<proteinExistence type="predicted"/>
<sequence>MTHHPDLDLLAGKLFQVFSRTEYALKAAGYNKGNGPAQANWREFALAVEDLIASPATKELQEAIEFLFTEPPKKQMIVNERIQWVASEPETSSRADCLLTYVRRVRNNLFHGGKFNGHWFAPVRSKALLHHSLTILTACVGSVPKVREAYYG</sequence>